<dbReference type="AlphaFoldDB" id="A0A420I116"/>
<evidence type="ECO:0000313" key="1">
    <source>
        <dbReference type="EMBL" id="RKF63370.1"/>
    </source>
</evidence>
<gene>
    <name evidence="1" type="ORF">OnM2_025080</name>
</gene>
<proteinExistence type="predicted"/>
<sequence length="103" mass="11506">MCTRVKIDERLAKSITPPSEGLLSSSPINTPVTLRQIWKVGSSIESIVRPCVTLTPATVKDINRLIIGGISNTAELVQVKRYLYSARPERRLRNPNESSEQLF</sequence>
<protein>
    <submittedName>
        <fullName evidence="1">Uncharacterized protein</fullName>
    </submittedName>
</protein>
<dbReference type="Proteomes" id="UP000286134">
    <property type="component" value="Unassembled WGS sequence"/>
</dbReference>
<reference evidence="1 2" key="1">
    <citation type="journal article" date="2018" name="BMC Genomics">
        <title>Comparative genome analyses reveal sequence features reflecting distinct modes of host-adaptation between dicot and monocot powdery mildew.</title>
        <authorList>
            <person name="Wu Y."/>
            <person name="Ma X."/>
            <person name="Pan Z."/>
            <person name="Kale S.D."/>
            <person name="Song Y."/>
            <person name="King H."/>
            <person name="Zhang Q."/>
            <person name="Presley C."/>
            <person name="Deng X."/>
            <person name="Wei C.I."/>
            <person name="Xiao S."/>
        </authorList>
    </citation>
    <scope>NUCLEOTIDE SEQUENCE [LARGE SCALE GENOMIC DNA]</scope>
    <source>
        <strain evidence="1">UMSG2</strain>
    </source>
</reference>
<accession>A0A420I116</accession>
<dbReference type="EMBL" id="MCFK01002595">
    <property type="protein sequence ID" value="RKF63370.1"/>
    <property type="molecule type" value="Genomic_DNA"/>
</dbReference>
<evidence type="ECO:0000313" key="2">
    <source>
        <dbReference type="Proteomes" id="UP000286134"/>
    </source>
</evidence>
<comment type="caution">
    <text evidence="1">The sequence shown here is derived from an EMBL/GenBank/DDBJ whole genome shotgun (WGS) entry which is preliminary data.</text>
</comment>
<name>A0A420I116_9PEZI</name>
<keyword evidence="2" id="KW-1185">Reference proteome</keyword>
<organism evidence="1 2">
    <name type="scientific">Erysiphe neolycopersici</name>
    <dbReference type="NCBI Taxonomy" id="212602"/>
    <lineage>
        <taxon>Eukaryota</taxon>
        <taxon>Fungi</taxon>
        <taxon>Dikarya</taxon>
        <taxon>Ascomycota</taxon>
        <taxon>Pezizomycotina</taxon>
        <taxon>Leotiomycetes</taxon>
        <taxon>Erysiphales</taxon>
        <taxon>Erysiphaceae</taxon>
        <taxon>Erysiphe</taxon>
    </lineage>
</organism>